<accession>A0AAV5STG0</accession>
<proteinExistence type="predicted"/>
<keyword evidence="1" id="KW-0472">Membrane</keyword>
<feature type="transmembrane region" description="Helical" evidence="1">
    <location>
        <begin position="21"/>
        <end position="42"/>
    </location>
</feature>
<reference evidence="2" key="1">
    <citation type="submission" date="2023-10" db="EMBL/GenBank/DDBJ databases">
        <title>Genome assembly of Pristionchus species.</title>
        <authorList>
            <person name="Yoshida K."/>
            <person name="Sommer R.J."/>
        </authorList>
    </citation>
    <scope>NUCLEOTIDE SEQUENCE</scope>
    <source>
        <strain evidence="2">RS0144</strain>
    </source>
</reference>
<comment type="caution">
    <text evidence="2">The sequence shown here is derived from an EMBL/GenBank/DDBJ whole genome shotgun (WGS) entry which is preliminary data.</text>
</comment>
<evidence type="ECO:0000313" key="3">
    <source>
        <dbReference type="Proteomes" id="UP001432027"/>
    </source>
</evidence>
<dbReference type="AlphaFoldDB" id="A0AAV5STG0"/>
<sequence length="140" mass="15842">RYYRESRVKARSNTGFHFHSRHIVHVMASTHAFVIFIILIVATEAIKNVKIDFNKDVNAEALQQMQKLLSEGGIEKLITEAVMNSLAGATADYMKTGEHADLFKAEMEKSKMAEKSENLQSAFIEDNNERVVIGRDVDEL</sequence>
<feature type="non-terminal residue" evidence="2">
    <location>
        <position position="1"/>
    </location>
</feature>
<evidence type="ECO:0000256" key="1">
    <source>
        <dbReference type="SAM" id="Phobius"/>
    </source>
</evidence>
<evidence type="ECO:0000313" key="2">
    <source>
        <dbReference type="EMBL" id="GMS85975.1"/>
    </source>
</evidence>
<gene>
    <name evidence="2" type="ORF">PENTCL1PPCAC_8150</name>
</gene>
<keyword evidence="3" id="KW-1185">Reference proteome</keyword>
<dbReference type="Proteomes" id="UP001432027">
    <property type="component" value="Unassembled WGS sequence"/>
</dbReference>
<name>A0AAV5STG0_9BILA</name>
<organism evidence="2 3">
    <name type="scientific">Pristionchus entomophagus</name>
    <dbReference type="NCBI Taxonomy" id="358040"/>
    <lineage>
        <taxon>Eukaryota</taxon>
        <taxon>Metazoa</taxon>
        <taxon>Ecdysozoa</taxon>
        <taxon>Nematoda</taxon>
        <taxon>Chromadorea</taxon>
        <taxon>Rhabditida</taxon>
        <taxon>Rhabditina</taxon>
        <taxon>Diplogasteromorpha</taxon>
        <taxon>Diplogasteroidea</taxon>
        <taxon>Neodiplogasteridae</taxon>
        <taxon>Pristionchus</taxon>
    </lineage>
</organism>
<keyword evidence="1" id="KW-0812">Transmembrane</keyword>
<dbReference type="EMBL" id="BTSX01000002">
    <property type="protein sequence ID" value="GMS85975.1"/>
    <property type="molecule type" value="Genomic_DNA"/>
</dbReference>
<keyword evidence="1" id="KW-1133">Transmembrane helix</keyword>
<protein>
    <submittedName>
        <fullName evidence="2">Uncharacterized protein</fullName>
    </submittedName>
</protein>